<dbReference type="InterPro" id="IPR036170">
    <property type="entry name" value="YezG-like_sf"/>
</dbReference>
<organism evidence="1 2">
    <name type="scientific">Listeria aquatica</name>
    <dbReference type="NCBI Taxonomy" id="1494960"/>
    <lineage>
        <taxon>Bacteria</taxon>
        <taxon>Bacillati</taxon>
        <taxon>Bacillota</taxon>
        <taxon>Bacilli</taxon>
        <taxon>Bacillales</taxon>
        <taxon>Listeriaceae</taxon>
        <taxon>Listeria</taxon>
    </lineage>
</organism>
<evidence type="ECO:0000313" key="1">
    <source>
        <dbReference type="EMBL" id="MBC1521685.1"/>
    </source>
</evidence>
<dbReference type="AlphaFoldDB" id="A0A841ZR97"/>
<dbReference type="NCBIfam" id="TIGR01741">
    <property type="entry name" value="staph_tand_hypo"/>
    <property type="match status" value="1"/>
</dbReference>
<dbReference type="Pfam" id="PF04634">
    <property type="entry name" value="YezG-like"/>
    <property type="match status" value="1"/>
</dbReference>
<accession>A0A841ZR97</accession>
<comment type="caution">
    <text evidence="1">The sequence shown here is derived from an EMBL/GenBank/DDBJ whole genome shotgun (WGS) entry which is preliminary data.</text>
</comment>
<dbReference type="EMBL" id="JAARRM010000002">
    <property type="protein sequence ID" value="MBC1521685.1"/>
    <property type="molecule type" value="Genomic_DNA"/>
</dbReference>
<dbReference type="Gene3D" id="3.30.500.20">
    <property type="entry name" value="BH3703-like domains"/>
    <property type="match status" value="1"/>
</dbReference>
<dbReference type="InterPro" id="IPR006728">
    <property type="entry name" value="YezG-like"/>
</dbReference>
<name>A0A841ZR97_9LIST</name>
<gene>
    <name evidence="1" type="ORF">HB912_08495</name>
</gene>
<evidence type="ECO:0000313" key="2">
    <source>
        <dbReference type="Proteomes" id="UP000559885"/>
    </source>
</evidence>
<proteinExistence type="predicted"/>
<protein>
    <submittedName>
        <fullName evidence="1">DUF600 family protein</fullName>
    </submittedName>
</protein>
<sequence length="163" mass="19776">MSFEGKLNRIYLDIAQKISDAIPVNWKEFYFQGEINDGEGGVFFFFNTTDNNEYKYCYDIPEIYNINRKEYDKKEDEIFDLTVKLQETFIENEQEPWFSVTMIVNEERKLKIHFDYINWSKSEFGPTARLKYFEYKYLNKEPLDGKEKDLFIKMSEYEKKQSS</sequence>
<reference evidence="1 2" key="1">
    <citation type="submission" date="2020-03" db="EMBL/GenBank/DDBJ databases">
        <title>Soil Listeria distribution.</title>
        <authorList>
            <person name="Liao J."/>
            <person name="Wiedmann M."/>
        </authorList>
    </citation>
    <scope>NUCLEOTIDE SEQUENCE [LARGE SCALE GENOMIC DNA]</scope>
    <source>
        <strain evidence="1 2">FSL L7-1507</strain>
    </source>
</reference>
<dbReference type="SUPFAM" id="SSF160424">
    <property type="entry name" value="BH3703-like"/>
    <property type="match status" value="1"/>
</dbReference>
<dbReference type="RefSeq" id="WP_185373741.1">
    <property type="nucleotide sequence ID" value="NZ_JAARRM010000002.1"/>
</dbReference>
<dbReference type="Proteomes" id="UP000559885">
    <property type="component" value="Unassembled WGS sequence"/>
</dbReference>